<name>A0A075A0Q7_OPIVI</name>
<dbReference type="GeneID" id="20314978"/>
<dbReference type="EMBL" id="KL596626">
    <property type="protein sequence ID" value="KER33288.1"/>
    <property type="molecule type" value="Genomic_DNA"/>
</dbReference>
<sequence>MFTPELKRRCRAHLDKYTHLQINLVFTGDSTKSLIYDILQLNVLHEGRLRFHLMLEKNLSTTHEHTVIKTMVENLVLIADEMDRVDHKNCSQTPHDLTNSIPVRIVGDAAVMLLTQGILSKSYASIPLEPQFPASHYNRWYFVRHHCILQAVNSEGSSPPGMRRS</sequence>
<keyword evidence="2" id="KW-1185">Reference proteome</keyword>
<proteinExistence type="predicted"/>
<organism evidence="1 2">
    <name type="scientific">Opisthorchis viverrini</name>
    <name type="common">Southeast Asian liver fluke</name>
    <dbReference type="NCBI Taxonomy" id="6198"/>
    <lineage>
        <taxon>Eukaryota</taxon>
        <taxon>Metazoa</taxon>
        <taxon>Spiralia</taxon>
        <taxon>Lophotrochozoa</taxon>
        <taxon>Platyhelminthes</taxon>
        <taxon>Trematoda</taxon>
        <taxon>Digenea</taxon>
        <taxon>Opisthorchiida</taxon>
        <taxon>Opisthorchiata</taxon>
        <taxon>Opisthorchiidae</taxon>
        <taxon>Opisthorchis</taxon>
    </lineage>
</organism>
<evidence type="ECO:0000313" key="2">
    <source>
        <dbReference type="Proteomes" id="UP000054324"/>
    </source>
</evidence>
<reference evidence="1 2" key="1">
    <citation type="submission" date="2013-11" db="EMBL/GenBank/DDBJ databases">
        <title>Opisthorchis viverrini - life in the bile duct.</title>
        <authorList>
            <person name="Young N.D."/>
            <person name="Nagarajan N."/>
            <person name="Lin S.J."/>
            <person name="Korhonen P.K."/>
            <person name="Jex A.R."/>
            <person name="Hall R.S."/>
            <person name="Safavi-Hemami H."/>
            <person name="Kaewkong W."/>
            <person name="Bertrand D."/>
            <person name="Gao S."/>
            <person name="Seet Q."/>
            <person name="Wongkham S."/>
            <person name="Teh B.T."/>
            <person name="Wongkham C."/>
            <person name="Intapan P.M."/>
            <person name="Maleewong W."/>
            <person name="Yang X."/>
            <person name="Hu M."/>
            <person name="Wang Z."/>
            <person name="Hofmann A."/>
            <person name="Sternberg P.W."/>
            <person name="Tan P."/>
            <person name="Wang J."/>
            <person name="Gasser R.B."/>
        </authorList>
    </citation>
    <scope>NUCLEOTIDE SEQUENCE [LARGE SCALE GENOMIC DNA]</scope>
</reference>
<evidence type="ECO:0000313" key="1">
    <source>
        <dbReference type="EMBL" id="KER33288.1"/>
    </source>
</evidence>
<dbReference type="OrthoDB" id="10433844at2759"/>
<gene>
    <name evidence="1" type="ORF">T265_00790</name>
</gene>
<dbReference type="Proteomes" id="UP000054324">
    <property type="component" value="Unassembled WGS sequence"/>
</dbReference>
<dbReference type="RefSeq" id="XP_009162926.1">
    <property type="nucleotide sequence ID" value="XM_009164662.1"/>
</dbReference>
<accession>A0A075A0Q7</accession>
<dbReference type="AlphaFoldDB" id="A0A075A0Q7"/>
<protein>
    <submittedName>
        <fullName evidence="1">Uncharacterized protein</fullName>
    </submittedName>
</protein>
<dbReference type="CTD" id="20314978"/>
<dbReference type="KEGG" id="ovi:T265_00790"/>